<gene>
    <name evidence="1" type="ORF">Forpe1208_v011490</name>
</gene>
<dbReference type="AlphaFoldDB" id="A0A8J5TSP2"/>
<sequence length="266" mass="30045">MHELQLCSPHDDLNSQAKPELWGKQIQEAPQCITLMAKCKLFLSKPLLEGLDLSANGIAHESLLVVMGRFYRMGESTFRSTAIRMKAVGRLTHDMWKPDGTRNITAVKEISRSSRNQKKRFRDLMNPPRKRTVKISGHASPVVLASIIASRILASPLGPIVRIGAQWWVESRIRGLEEQISTLDTVLSENLCENESLEELIKILNSTLKDLGILQREIAKFMDFLISIQDIVAAVKDGDDRVLIKDLTAKDIDDMNDDPRLEEDYL</sequence>
<name>A0A8J5TSP2_FUSOX</name>
<comment type="caution">
    <text evidence="1">The sequence shown here is derived from an EMBL/GenBank/DDBJ whole genome shotgun (WGS) entry which is preliminary data.</text>
</comment>
<organism evidence="1 2">
    <name type="scientific">Fusarium oxysporum f. sp. rapae</name>
    <dbReference type="NCBI Taxonomy" id="485398"/>
    <lineage>
        <taxon>Eukaryota</taxon>
        <taxon>Fungi</taxon>
        <taxon>Dikarya</taxon>
        <taxon>Ascomycota</taxon>
        <taxon>Pezizomycotina</taxon>
        <taxon>Sordariomycetes</taxon>
        <taxon>Hypocreomycetidae</taxon>
        <taxon>Hypocreales</taxon>
        <taxon>Nectriaceae</taxon>
        <taxon>Fusarium</taxon>
        <taxon>Fusarium oxysporum species complex</taxon>
    </lineage>
</organism>
<dbReference type="Proteomes" id="UP000694050">
    <property type="component" value="Unassembled WGS sequence"/>
</dbReference>
<evidence type="ECO:0000313" key="2">
    <source>
        <dbReference type="Proteomes" id="UP000694050"/>
    </source>
</evidence>
<accession>A0A8J5TSP2</accession>
<protein>
    <submittedName>
        <fullName evidence="1">Uncharacterized protein</fullName>
    </submittedName>
</protein>
<proteinExistence type="predicted"/>
<dbReference type="EMBL" id="JAELUQ010000008">
    <property type="protein sequence ID" value="KAG7409534.1"/>
    <property type="molecule type" value="Genomic_DNA"/>
</dbReference>
<evidence type="ECO:0000313" key="1">
    <source>
        <dbReference type="EMBL" id="KAG7409534.1"/>
    </source>
</evidence>
<reference evidence="1" key="1">
    <citation type="submission" date="2021-04" db="EMBL/GenBank/DDBJ databases">
        <title>First draft genome resource for Brassicaceae pathogens Fusarium oxysporum f. sp. raphani and Fusarium oxysporum f. sp. rapae.</title>
        <authorList>
            <person name="Asai S."/>
        </authorList>
    </citation>
    <scope>NUCLEOTIDE SEQUENCE</scope>
    <source>
        <strain evidence="1">Tf1208</strain>
    </source>
</reference>